<dbReference type="SUPFAM" id="SSF53218">
    <property type="entry name" value="Molybdenum cofactor biosynthesis proteins"/>
    <property type="match status" value="1"/>
</dbReference>
<dbReference type="InterPro" id="IPR005110">
    <property type="entry name" value="MoeA_linker/N"/>
</dbReference>
<dbReference type="InterPro" id="IPR005111">
    <property type="entry name" value="MoeA_C_domain_IV"/>
</dbReference>
<dbReference type="EC" id="2.10.1.1" evidence="11"/>
<accession>A0A7H9BNW2</accession>
<keyword evidence="7 11" id="KW-0479">Metal-binding</keyword>
<dbReference type="FunFam" id="3.40.980.10:FF:000004">
    <property type="entry name" value="Molybdopterin molybdenumtransferase"/>
    <property type="match status" value="1"/>
</dbReference>
<dbReference type="InterPro" id="IPR008284">
    <property type="entry name" value="MoCF_biosynth_CS"/>
</dbReference>
<dbReference type="NCBIfam" id="TIGR00177">
    <property type="entry name" value="molyb_syn"/>
    <property type="match status" value="1"/>
</dbReference>
<dbReference type="Proteomes" id="UP000509597">
    <property type="component" value="Chromosome"/>
</dbReference>
<evidence type="ECO:0000256" key="4">
    <source>
        <dbReference type="ARBA" id="ARBA00010763"/>
    </source>
</evidence>
<name>A0A7H9BNW2_9NEIS</name>
<comment type="pathway">
    <text evidence="3 11">Cofactor biosynthesis; molybdopterin biosynthesis.</text>
</comment>
<dbReference type="UniPathway" id="UPA00344"/>
<evidence type="ECO:0000313" key="13">
    <source>
        <dbReference type="EMBL" id="QLG89928.1"/>
    </source>
</evidence>
<evidence type="ECO:0000256" key="6">
    <source>
        <dbReference type="ARBA" id="ARBA00022679"/>
    </source>
</evidence>
<dbReference type="InterPro" id="IPR036135">
    <property type="entry name" value="MoeA_linker/N_sf"/>
</dbReference>
<gene>
    <name evidence="13" type="ORF">HQ393_11760</name>
</gene>
<keyword evidence="5 11" id="KW-0500">Molybdenum</keyword>
<dbReference type="SMART" id="SM00852">
    <property type="entry name" value="MoCF_biosynth"/>
    <property type="match status" value="1"/>
</dbReference>
<dbReference type="Pfam" id="PF00994">
    <property type="entry name" value="MoCF_biosynth"/>
    <property type="match status" value="1"/>
</dbReference>
<comment type="catalytic activity">
    <reaction evidence="10">
        <text>adenylyl-molybdopterin + molybdate = Mo-molybdopterin + AMP + H(+)</text>
        <dbReference type="Rhea" id="RHEA:35047"/>
        <dbReference type="ChEBI" id="CHEBI:15378"/>
        <dbReference type="ChEBI" id="CHEBI:36264"/>
        <dbReference type="ChEBI" id="CHEBI:62727"/>
        <dbReference type="ChEBI" id="CHEBI:71302"/>
        <dbReference type="ChEBI" id="CHEBI:456215"/>
        <dbReference type="EC" id="2.10.1.1"/>
    </reaction>
</comment>
<dbReference type="Gene3D" id="3.40.980.10">
    <property type="entry name" value="MoaB/Mog-like domain"/>
    <property type="match status" value="1"/>
</dbReference>
<dbReference type="Gene3D" id="2.170.190.11">
    <property type="entry name" value="Molybdopterin biosynthesis moea protein, domain 3"/>
    <property type="match status" value="1"/>
</dbReference>
<dbReference type="PANTHER" id="PTHR10192:SF5">
    <property type="entry name" value="GEPHYRIN"/>
    <property type="match status" value="1"/>
</dbReference>
<dbReference type="InterPro" id="IPR001453">
    <property type="entry name" value="MoaB/Mog_dom"/>
</dbReference>
<evidence type="ECO:0000256" key="8">
    <source>
        <dbReference type="ARBA" id="ARBA00022842"/>
    </source>
</evidence>
<comment type="function">
    <text evidence="2 11">Catalyzes the insertion of molybdate into adenylated molybdopterin with the concomitant release of AMP.</text>
</comment>
<dbReference type="Gene3D" id="2.40.340.10">
    <property type="entry name" value="MoeA, C-terminal, domain IV"/>
    <property type="match status" value="1"/>
</dbReference>
<dbReference type="GO" id="GO:0046872">
    <property type="term" value="F:metal ion binding"/>
    <property type="evidence" value="ECO:0007669"/>
    <property type="project" value="UniProtKB-UniRule"/>
</dbReference>
<evidence type="ECO:0000256" key="1">
    <source>
        <dbReference type="ARBA" id="ARBA00001946"/>
    </source>
</evidence>
<dbReference type="InterPro" id="IPR038987">
    <property type="entry name" value="MoeA-like"/>
</dbReference>
<keyword evidence="14" id="KW-1185">Reference proteome</keyword>
<dbReference type="Pfam" id="PF03454">
    <property type="entry name" value="MoeA_C"/>
    <property type="match status" value="1"/>
</dbReference>
<dbReference type="GO" id="GO:0005829">
    <property type="term" value="C:cytosol"/>
    <property type="evidence" value="ECO:0007669"/>
    <property type="project" value="TreeGrafter"/>
</dbReference>
<dbReference type="GO" id="GO:0006777">
    <property type="term" value="P:Mo-molybdopterin cofactor biosynthetic process"/>
    <property type="evidence" value="ECO:0007669"/>
    <property type="project" value="UniProtKB-UniRule"/>
</dbReference>
<dbReference type="SUPFAM" id="SSF63882">
    <property type="entry name" value="MoeA N-terminal region -like"/>
    <property type="match status" value="1"/>
</dbReference>
<evidence type="ECO:0000256" key="2">
    <source>
        <dbReference type="ARBA" id="ARBA00002901"/>
    </source>
</evidence>
<sequence>MLDFDAALAQLLAQAQAVTTTEAVPLAAALGRVLADDVCAAINVPGFDNSAMDGYALHVPDFSNPPEQYLVVQRIAAGEVGTPLAAGEAARIFTGAPIPAGANAVAMQEVCSVDGEQLRVNLTLKDGANIRRVGDDIAAGAVILPRGVVLTPAMIGLAASVGVAALNVFAPLRVALLSTGDELVEPGLPLQAGQIYNSNRYVLINALKALGCVVSDLGIVPDDQEATIAALQYAAQSHDVLITSGGVSVGEEDHVKSAVEYLGKLNLWKIAIKPGKPFAFGKIGACDFIGLPGNPVSALVTFLMLVRPFILARQGASQTSPARLPLIADFDWKKAGDRREFLRARLNATGRVELFAKQGSGVLTSMVWGDGLVDLPIGQTISRGDVVSYIPFNSLGA</sequence>
<evidence type="ECO:0000256" key="7">
    <source>
        <dbReference type="ARBA" id="ARBA00022723"/>
    </source>
</evidence>
<comment type="cofactor">
    <cofactor evidence="1 11">
        <name>Mg(2+)</name>
        <dbReference type="ChEBI" id="CHEBI:18420"/>
    </cofactor>
</comment>
<reference evidence="13 14" key="1">
    <citation type="submission" date="2020-07" db="EMBL/GenBank/DDBJ databases">
        <title>Complete genome sequence of Chitinibacter sp. 2T18.</title>
        <authorList>
            <person name="Bae J.-W."/>
            <person name="Choi J.-W."/>
        </authorList>
    </citation>
    <scope>NUCLEOTIDE SEQUENCE [LARGE SCALE GENOMIC DNA]</scope>
    <source>
        <strain evidence="13 14">2T18</strain>
    </source>
</reference>
<dbReference type="GO" id="GO:0061599">
    <property type="term" value="F:molybdopterin molybdotransferase activity"/>
    <property type="evidence" value="ECO:0007669"/>
    <property type="project" value="UniProtKB-UniRule"/>
</dbReference>
<evidence type="ECO:0000256" key="5">
    <source>
        <dbReference type="ARBA" id="ARBA00022505"/>
    </source>
</evidence>
<dbReference type="SUPFAM" id="SSF63867">
    <property type="entry name" value="MoeA C-terminal domain-like"/>
    <property type="match status" value="1"/>
</dbReference>
<organism evidence="13 14">
    <name type="scientific">Chitinibacter bivalviorum</name>
    <dbReference type="NCBI Taxonomy" id="2739434"/>
    <lineage>
        <taxon>Bacteria</taxon>
        <taxon>Pseudomonadati</taxon>
        <taxon>Pseudomonadota</taxon>
        <taxon>Betaproteobacteria</taxon>
        <taxon>Neisseriales</taxon>
        <taxon>Chitinibacteraceae</taxon>
        <taxon>Chitinibacter</taxon>
    </lineage>
</organism>
<dbReference type="InterPro" id="IPR036425">
    <property type="entry name" value="MoaB/Mog-like_dom_sf"/>
</dbReference>
<dbReference type="EMBL" id="CP058627">
    <property type="protein sequence ID" value="QLG89928.1"/>
    <property type="molecule type" value="Genomic_DNA"/>
</dbReference>
<keyword evidence="9 11" id="KW-0501">Molybdenum cofactor biosynthesis</keyword>
<evidence type="ECO:0000256" key="11">
    <source>
        <dbReference type="RuleBase" id="RU365090"/>
    </source>
</evidence>
<dbReference type="KEGG" id="chiz:HQ393_11760"/>
<evidence type="ECO:0000256" key="3">
    <source>
        <dbReference type="ARBA" id="ARBA00005046"/>
    </source>
</evidence>
<evidence type="ECO:0000313" key="14">
    <source>
        <dbReference type="Proteomes" id="UP000509597"/>
    </source>
</evidence>
<keyword evidence="6 11" id="KW-0808">Transferase</keyword>
<dbReference type="CDD" id="cd00887">
    <property type="entry name" value="MoeA"/>
    <property type="match status" value="1"/>
</dbReference>
<dbReference type="PANTHER" id="PTHR10192">
    <property type="entry name" value="MOLYBDOPTERIN BIOSYNTHESIS PROTEIN"/>
    <property type="match status" value="1"/>
</dbReference>
<dbReference type="Gene3D" id="3.90.105.10">
    <property type="entry name" value="Molybdopterin biosynthesis moea protein, domain 2"/>
    <property type="match status" value="1"/>
</dbReference>
<dbReference type="AlphaFoldDB" id="A0A7H9BNW2"/>
<proteinExistence type="inferred from homology"/>
<evidence type="ECO:0000259" key="12">
    <source>
        <dbReference type="SMART" id="SM00852"/>
    </source>
</evidence>
<protein>
    <recommendedName>
        <fullName evidence="11">Molybdopterin molybdenumtransferase</fullName>
        <ecNumber evidence="11">2.10.1.1</ecNumber>
    </recommendedName>
</protein>
<evidence type="ECO:0000256" key="10">
    <source>
        <dbReference type="ARBA" id="ARBA00047317"/>
    </source>
</evidence>
<dbReference type="InterPro" id="IPR036688">
    <property type="entry name" value="MoeA_C_domain_IV_sf"/>
</dbReference>
<dbReference type="NCBIfam" id="NF045515">
    <property type="entry name" value="Glp_gephyrin"/>
    <property type="match status" value="1"/>
</dbReference>
<dbReference type="Pfam" id="PF03453">
    <property type="entry name" value="MoeA_N"/>
    <property type="match status" value="1"/>
</dbReference>
<evidence type="ECO:0000256" key="9">
    <source>
        <dbReference type="ARBA" id="ARBA00023150"/>
    </source>
</evidence>
<keyword evidence="8 11" id="KW-0460">Magnesium</keyword>
<feature type="domain" description="MoaB/Mog" evidence="12">
    <location>
        <begin position="175"/>
        <end position="312"/>
    </location>
</feature>
<dbReference type="PROSITE" id="PS01079">
    <property type="entry name" value="MOCF_BIOSYNTHESIS_2"/>
    <property type="match status" value="1"/>
</dbReference>
<comment type="similarity">
    <text evidence="4 11">Belongs to the MoeA family.</text>
</comment>